<feature type="transmembrane region" description="Helical" evidence="5">
    <location>
        <begin position="35"/>
        <end position="57"/>
    </location>
</feature>
<dbReference type="Proteomes" id="UP000232875">
    <property type="component" value="Unassembled WGS sequence"/>
</dbReference>
<gene>
    <name evidence="6" type="ORF">MVES_002919</name>
</gene>
<comment type="subcellular location">
    <subcellularLocation>
        <location evidence="1">Membrane</location>
        <topology evidence="1">Multi-pass membrane protein</topology>
    </subcellularLocation>
</comment>
<sequence length="467" mass="50883">MSAILGQSVALRGALPYLLALPAMSAIFKLMQVTLGAILQVVIMCVAGYVLASRGILNKKTQAKMNKLNVSLLTPALLFSKVAFSLNPERLTELAIVPFGFVAVTLVSAFAAFVMSRAITPNSNTLPIALIQSLVITVPRLHWIRNGIDNDSPNDMLGRALTYLVLFSTLGTVQRWSVGATLLGNVTVDQPPRPYSHHASGRDDVTDFLIDARHRLALADRASMASDSAFEHENRSAATPLVQEPRVSLWHKVWANGVVKPYHTVIEFMTVPLWTALLSFIVALIPPLQHFIVQMKPVVSAIEELGSCSIPLTVLVLGAYFVGEREQAVQLEEEGEQRVSHIPDYSWRTILAAVLARMILTPLIMLPILTYVCIVMREGVVDDPIFIACACLVIGSPPALTLAQISSQRGDPNSNVEYLISGTIFISYIVFTTPTAVGLVLTALVIDEIQDQFIVAKMFPALFSSLS</sequence>
<dbReference type="STRING" id="2020962.A0A2N1J9B5"/>
<dbReference type="PANTHER" id="PTHR31794:SF2">
    <property type="entry name" value="AUXIN EFFLUX TRANSPORTER FAMILY PROTEIN (EUROFUNG)"/>
    <property type="match status" value="1"/>
</dbReference>
<feature type="transmembrane region" description="Helical" evidence="5">
    <location>
        <begin position="350"/>
        <end position="373"/>
    </location>
</feature>
<feature type="transmembrane region" description="Helical" evidence="5">
    <location>
        <begin position="385"/>
        <end position="405"/>
    </location>
</feature>
<dbReference type="GO" id="GO:0005783">
    <property type="term" value="C:endoplasmic reticulum"/>
    <property type="evidence" value="ECO:0007669"/>
    <property type="project" value="TreeGrafter"/>
</dbReference>
<dbReference type="GO" id="GO:0016020">
    <property type="term" value="C:membrane"/>
    <property type="evidence" value="ECO:0007669"/>
    <property type="project" value="UniProtKB-SubCell"/>
</dbReference>
<keyword evidence="7" id="KW-1185">Reference proteome</keyword>
<evidence type="ECO:0000256" key="2">
    <source>
        <dbReference type="ARBA" id="ARBA00022692"/>
    </source>
</evidence>
<dbReference type="Pfam" id="PF03547">
    <property type="entry name" value="Mem_trans"/>
    <property type="match status" value="1"/>
</dbReference>
<evidence type="ECO:0000313" key="6">
    <source>
        <dbReference type="EMBL" id="PKI83151.1"/>
    </source>
</evidence>
<evidence type="ECO:0000256" key="5">
    <source>
        <dbReference type="SAM" id="Phobius"/>
    </source>
</evidence>
<keyword evidence="3 5" id="KW-1133">Transmembrane helix</keyword>
<keyword evidence="4 5" id="KW-0472">Membrane</keyword>
<feature type="transmembrane region" description="Helical" evidence="5">
    <location>
        <begin position="271"/>
        <end position="293"/>
    </location>
</feature>
<feature type="transmembrane region" description="Helical" evidence="5">
    <location>
        <begin position="69"/>
        <end position="88"/>
    </location>
</feature>
<keyword evidence="2 5" id="KW-0812">Transmembrane</keyword>
<feature type="transmembrane region" description="Helical" evidence="5">
    <location>
        <begin position="94"/>
        <end position="114"/>
    </location>
</feature>
<protein>
    <submittedName>
        <fullName evidence="6">Uncharacterized protein</fullName>
    </submittedName>
</protein>
<dbReference type="GO" id="GO:0055085">
    <property type="term" value="P:transmembrane transport"/>
    <property type="evidence" value="ECO:0007669"/>
    <property type="project" value="InterPro"/>
</dbReference>
<dbReference type="AlphaFoldDB" id="A0A2N1J9B5"/>
<dbReference type="OrthoDB" id="2499604at2759"/>
<reference evidence="6 7" key="1">
    <citation type="submission" date="2017-10" db="EMBL/GenBank/DDBJ databases">
        <title>A novel species of cold-tolerant Malassezia isolated from bats.</title>
        <authorList>
            <person name="Lorch J.M."/>
            <person name="Palmer J.M."/>
            <person name="Vanderwolf K.J."/>
            <person name="Schmidt K.Z."/>
            <person name="Verant M.L."/>
            <person name="Weller T.J."/>
            <person name="Blehert D.S."/>
        </authorList>
    </citation>
    <scope>NUCLEOTIDE SEQUENCE [LARGE SCALE GENOMIC DNA]</scope>
    <source>
        <strain evidence="6 7">NWHC:44797-103</strain>
    </source>
</reference>
<name>A0A2N1J9B5_9BASI</name>
<evidence type="ECO:0000256" key="1">
    <source>
        <dbReference type="ARBA" id="ARBA00004141"/>
    </source>
</evidence>
<organism evidence="6 7">
    <name type="scientific">Malassezia vespertilionis</name>
    <dbReference type="NCBI Taxonomy" id="2020962"/>
    <lineage>
        <taxon>Eukaryota</taxon>
        <taxon>Fungi</taxon>
        <taxon>Dikarya</taxon>
        <taxon>Basidiomycota</taxon>
        <taxon>Ustilaginomycotina</taxon>
        <taxon>Malasseziomycetes</taxon>
        <taxon>Malasseziales</taxon>
        <taxon>Malasseziaceae</taxon>
        <taxon>Malassezia</taxon>
    </lineage>
</organism>
<dbReference type="EMBL" id="KZ454992">
    <property type="protein sequence ID" value="PKI83151.1"/>
    <property type="molecule type" value="Genomic_DNA"/>
</dbReference>
<feature type="transmembrane region" description="Helical" evidence="5">
    <location>
        <begin position="425"/>
        <end position="446"/>
    </location>
</feature>
<dbReference type="PANTHER" id="PTHR31794">
    <property type="entry name" value="AUXIN EFFLUX TRANSPORTER FAMILY PROTEIN (EUROFUNG)"/>
    <property type="match status" value="1"/>
</dbReference>
<accession>A0A2N1J9B5</accession>
<evidence type="ECO:0000256" key="3">
    <source>
        <dbReference type="ARBA" id="ARBA00022989"/>
    </source>
</evidence>
<evidence type="ECO:0000256" key="4">
    <source>
        <dbReference type="ARBA" id="ARBA00023136"/>
    </source>
</evidence>
<evidence type="ECO:0000313" key="7">
    <source>
        <dbReference type="Proteomes" id="UP000232875"/>
    </source>
</evidence>
<dbReference type="InterPro" id="IPR004776">
    <property type="entry name" value="Mem_transp_PIN-like"/>
</dbReference>
<proteinExistence type="predicted"/>